<dbReference type="GO" id="GO:0016787">
    <property type="term" value="F:hydrolase activity"/>
    <property type="evidence" value="ECO:0007669"/>
    <property type="project" value="UniProtKB-KW"/>
</dbReference>
<feature type="chain" id="PRO_5046174015" evidence="1">
    <location>
        <begin position="24"/>
        <end position="661"/>
    </location>
</feature>
<gene>
    <name evidence="2" type="ORF">K1X11_000690</name>
</gene>
<dbReference type="EMBL" id="CP139781">
    <property type="protein sequence ID" value="WRQ87904.1"/>
    <property type="molecule type" value="Genomic_DNA"/>
</dbReference>
<protein>
    <submittedName>
        <fullName evidence="2">Glycoside hydrolase</fullName>
    </submittedName>
</protein>
<reference evidence="2 3" key="1">
    <citation type="submission" date="2023-12" db="EMBL/GenBank/DDBJ databases">
        <title>Description of an unclassified Opitutus bacterium of Verrucomicrobiota.</title>
        <authorList>
            <person name="Zhang D.-F."/>
        </authorList>
    </citation>
    <scope>NUCLEOTIDE SEQUENCE [LARGE SCALE GENOMIC DNA]</scope>
    <source>
        <strain evidence="2 3">WL0086</strain>
    </source>
</reference>
<evidence type="ECO:0000256" key="1">
    <source>
        <dbReference type="SAM" id="SignalP"/>
    </source>
</evidence>
<dbReference type="RefSeq" id="WP_221029057.1">
    <property type="nucleotide sequence ID" value="NZ_CP139781.1"/>
</dbReference>
<feature type="signal peptide" evidence="1">
    <location>
        <begin position="1"/>
        <end position="23"/>
    </location>
</feature>
<name>A0ABZ1C8J8_9BACT</name>
<proteinExistence type="predicted"/>
<keyword evidence="1" id="KW-0732">Signal</keyword>
<dbReference type="Proteomes" id="UP000738431">
    <property type="component" value="Chromosome"/>
</dbReference>
<organism evidence="2 3">
    <name type="scientific">Actomonas aquatica</name>
    <dbReference type="NCBI Taxonomy" id="2866162"/>
    <lineage>
        <taxon>Bacteria</taxon>
        <taxon>Pseudomonadati</taxon>
        <taxon>Verrucomicrobiota</taxon>
        <taxon>Opitutia</taxon>
        <taxon>Opitutales</taxon>
        <taxon>Opitutaceae</taxon>
        <taxon>Actomonas</taxon>
    </lineage>
</organism>
<sequence>MLPFPSRFFRRCTLALLSATAFGVSLNAKEWTLADQRVEVSFDDQTALLSVRDLISGREWSQTANNSTFTVTAVEQAADQIHATLDGPIPFELTLRLAANSDLIVTLDAPAATPLTEGLRYPAPFVTPAADWHLVFPEAEGVLVPMDEVEDALHLDREVSVYDMSGLIMPWVGITDPALQAGYSFTIDTPFDANVWLARAGQQPAPSPQWNGEMGEFGYARQVRYHFFAAGGYVAQAKHYRAHVQENAEFSTLRERAKTRPAIDKLIGAVHIYTWSDGRTLELAADLKAAGIDRAWIGWDPNHPPYPAPGYSEGLTEMGFLAGVYDLYRDAYADDEYEERRAELPVLQELWLHRYYYDGKFEEIVARNPDGSPQTMIRSSDVNLMRYWVCTCAILPHLSDRITRELAVYPHESTFLDVTLAAGPIECYAPEHRMTHRQDAAARIEIHRYMAEELGLVVGSESGADYGVAHTEFLHGLMSLHKQFGDRRGPNRRRLAGAPTFRGDWSDTERPSMMLGEHEATERYLKFGLGPAYRVPLYELVYHDAVVTSWRWNDNNHKQPATWDRKDLYNALYATAPQWNLDLPTWEKHREKFVTSYRALTAILRDVGYSEMVDHRFLDADRHVQETRFANGSRVLANFGEKPVVFGDVTIPAGGFQHLSR</sequence>
<evidence type="ECO:0000313" key="3">
    <source>
        <dbReference type="Proteomes" id="UP000738431"/>
    </source>
</evidence>
<accession>A0ABZ1C8J8</accession>
<dbReference type="InterPro" id="IPR021459">
    <property type="entry name" value="GH101-related"/>
</dbReference>
<keyword evidence="3" id="KW-1185">Reference proteome</keyword>
<evidence type="ECO:0000313" key="2">
    <source>
        <dbReference type="EMBL" id="WRQ87904.1"/>
    </source>
</evidence>
<keyword evidence="2" id="KW-0378">Hydrolase</keyword>
<dbReference type="Pfam" id="PF11308">
    <property type="entry name" value="Glyco_hydro_129"/>
    <property type="match status" value="1"/>
</dbReference>